<dbReference type="PANTHER" id="PTHR48228">
    <property type="entry name" value="SUCCINYL-COA--D-CITRAMALATE COA-TRANSFERASE"/>
    <property type="match status" value="1"/>
</dbReference>
<keyword evidence="3" id="KW-1185">Reference proteome</keyword>
<dbReference type="Gene3D" id="3.40.50.10540">
    <property type="entry name" value="Crotonobetainyl-coa:carnitine coa-transferase, domain 1"/>
    <property type="match status" value="1"/>
</dbReference>
<dbReference type="EMBL" id="CP046884">
    <property type="protein sequence ID" value="QNQ91067.1"/>
    <property type="molecule type" value="Genomic_DNA"/>
</dbReference>
<sequence>MATSHVDQPLAGLKVLALGGIGPVPFATMLLADLGAEVTNVKRGAATFEAEEESHAILFRGQESILRNLKDPEDVADLRERISASDVLIEGFRPGVAERLGLGPEEALSINPKLVYARMTGWGQTGPYAQRAGHDINYIAVAGALEPCAAQDGTPVFPMNMLGDFGGGSLYVVTGILAALLRAQTTGKGSVIDAAIVDGAASLTAMLHSIRAAGQWDGRRKNTLDGGAPFYQVYRTKDGKWLAVGAIEPKFYANLLDVLGLTEQLADQAQFDRSHWEENIRIFTKIFAEKTEAEWLKLFDGVDACVTEVVSPDDVLDHPHLKARGSYINNNGRTEPAPCPRFSEVPEAR</sequence>
<evidence type="ECO:0000256" key="1">
    <source>
        <dbReference type="SAM" id="MobiDB-lite"/>
    </source>
</evidence>
<evidence type="ECO:0000313" key="2">
    <source>
        <dbReference type="EMBL" id="QNQ91067.1"/>
    </source>
</evidence>
<proteinExistence type="predicted"/>
<dbReference type="RefSeq" id="WP_187974380.1">
    <property type="nucleotide sequence ID" value="NZ_CP046884.1"/>
</dbReference>
<feature type="region of interest" description="Disordered" evidence="1">
    <location>
        <begin position="326"/>
        <end position="349"/>
    </location>
</feature>
<dbReference type="AlphaFoldDB" id="A0A7H0SR92"/>
<dbReference type="InterPro" id="IPR003673">
    <property type="entry name" value="CoA-Trfase_fam_III"/>
</dbReference>
<dbReference type="PANTHER" id="PTHR48228:SF5">
    <property type="entry name" value="ALPHA-METHYLACYL-COA RACEMASE"/>
    <property type="match status" value="1"/>
</dbReference>
<dbReference type="InterPro" id="IPR023606">
    <property type="entry name" value="CoA-Trfase_III_dom_1_sf"/>
</dbReference>
<accession>A0A7H0SR92</accession>
<dbReference type="InterPro" id="IPR050509">
    <property type="entry name" value="CoA-transferase_III"/>
</dbReference>
<reference evidence="2 3" key="1">
    <citation type="submission" date="2019-12" db="EMBL/GenBank/DDBJ databases">
        <title>Corynebacterium sp. nov., isolated from feces of the Anser Albifrons in China.</title>
        <authorList>
            <person name="Liu Q."/>
        </authorList>
    </citation>
    <scope>NUCLEOTIDE SEQUENCE [LARGE SCALE GENOMIC DNA]</scope>
    <source>
        <strain evidence="2 3">4H37-19</strain>
    </source>
</reference>
<dbReference type="InterPro" id="IPR044855">
    <property type="entry name" value="CoA-Trfase_III_dom3_sf"/>
</dbReference>
<organism evidence="2 3">
    <name type="scientific">Corynebacterium poyangense</name>
    <dbReference type="NCBI Taxonomy" id="2684405"/>
    <lineage>
        <taxon>Bacteria</taxon>
        <taxon>Bacillati</taxon>
        <taxon>Actinomycetota</taxon>
        <taxon>Actinomycetes</taxon>
        <taxon>Mycobacteriales</taxon>
        <taxon>Corynebacteriaceae</taxon>
        <taxon>Corynebacterium</taxon>
    </lineage>
</organism>
<evidence type="ECO:0000313" key="3">
    <source>
        <dbReference type="Proteomes" id="UP000516320"/>
    </source>
</evidence>
<dbReference type="KEGG" id="cpoy:GP475_10825"/>
<dbReference type="Pfam" id="PF02515">
    <property type="entry name" value="CoA_transf_3"/>
    <property type="match status" value="1"/>
</dbReference>
<dbReference type="Proteomes" id="UP000516320">
    <property type="component" value="Chromosome"/>
</dbReference>
<dbReference type="GO" id="GO:0016740">
    <property type="term" value="F:transferase activity"/>
    <property type="evidence" value="ECO:0007669"/>
    <property type="project" value="UniProtKB-KW"/>
</dbReference>
<keyword evidence="2" id="KW-0808">Transferase</keyword>
<dbReference type="Gene3D" id="3.30.1540.10">
    <property type="entry name" value="formyl-coa transferase, domain 3"/>
    <property type="match status" value="1"/>
</dbReference>
<gene>
    <name evidence="2" type="ORF">GP475_10825</name>
</gene>
<dbReference type="SUPFAM" id="SSF89796">
    <property type="entry name" value="CoA-transferase family III (CaiB/BaiF)"/>
    <property type="match status" value="1"/>
</dbReference>
<name>A0A7H0SR92_9CORY</name>
<protein>
    <submittedName>
        <fullName evidence="2">CoA transferase</fullName>
    </submittedName>
</protein>